<gene>
    <name evidence="19" type="ORF">KFL_001340110</name>
</gene>
<dbReference type="PROSITE" id="PS50235">
    <property type="entry name" value="USP_3"/>
    <property type="match status" value="1"/>
</dbReference>
<evidence type="ECO:0000256" key="6">
    <source>
        <dbReference type="ARBA" id="ARBA00022786"/>
    </source>
</evidence>
<evidence type="ECO:0000256" key="10">
    <source>
        <dbReference type="ARBA" id="ARBA00023015"/>
    </source>
</evidence>
<organism evidence="19 20">
    <name type="scientific">Klebsormidium nitens</name>
    <name type="common">Green alga</name>
    <name type="synonym">Ulothrix nitens</name>
    <dbReference type="NCBI Taxonomy" id="105231"/>
    <lineage>
        <taxon>Eukaryota</taxon>
        <taxon>Viridiplantae</taxon>
        <taxon>Streptophyta</taxon>
        <taxon>Klebsormidiophyceae</taxon>
        <taxon>Klebsormidiales</taxon>
        <taxon>Klebsormidiaceae</taxon>
        <taxon>Klebsormidium</taxon>
    </lineage>
</organism>
<dbReference type="PROSITE" id="PS00973">
    <property type="entry name" value="USP_2"/>
    <property type="match status" value="1"/>
</dbReference>
<feature type="compositionally biased region" description="Basic residues" evidence="16">
    <location>
        <begin position="393"/>
        <end position="404"/>
    </location>
</feature>
<evidence type="ECO:0000256" key="1">
    <source>
        <dbReference type="ARBA" id="ARBA00000707"/>
    </source>
</evidence>
<sequence length="690" mass="75194">MCAKVAPLPGGVPGGPFYTPCQHLQLFKLHRGAGAYDLLPELLQRGANTSPQRCEHPGCCTGLGRLYSCLACGGVGCWGPKEQHAREHALQGGGHEIAVDVQRKVLFCGACGDVVYDPEFDAVVREGLAADVSYREKLESNQGRYDLPAANFPRPIKRRKKMAKQKDWDGGAIAGERPITPELRNGFPAGLRGLNNLGNTCFMNSVLQALLHTPPLRNYFLNDRHNRAVCQKDGARNCLGCEMDSMFGAAFSGNRAPFSPADFLYSWWRHAEDLAGYEQQDAHEFFISTVDGIHANAGTMSPMARRPQGHRVGDAECRCIVHKVFSGVLRSDVTCTVCGFTSTTCDPCVDVSLDLEPPNQEPTRDRLSSDSSTGPGPSKRHPDVSKKGPAAGKKWKGRGGKRGKQANGHVVADKEVHVAAVTRGHVAAEEGESSAALGPGTASDCEGGVASTSGSTPPKEEQEEASLVGCLNRFTRPERLGNNEKFHCQRCQQRQDSTKQMSIRKLPLVLCLHIKRFEHSSSNKTSRKVDRFLKFSSSLDMTPYLSSTIVRLRQRHREVPDLNLAPDAVPAASLPGEFRSTAGTDLEPSPCPLYDLFAVVTHSGRLDSGHYIAYLKGEGEWYKCDDACVTRVDEEIVKGSQVYLLFYVQRALKYDARGGLPSPAPLPRIEPTVEPLPGFLNDGRGFANGL</sequence>
<dbReference type="OrthoDB" id="47475at2759"/>
<comment type="catalytic activity">
    <reaction evidence="1 15">
        <text>Thiol-dependent hydrolysis of ester, thioester, amide, peptide and isopeptide bonds formed by the C-terminal Gly of ubiquitin (a 76-residue protein attached to proteins as an intracellular targeting signal).</text>
        <dbReference type="EC" id="3.4.19.12"/>
    </reaction>
</comment>
<comment type="function">
    <text evidence="15">Recognizes and hydrolyzes the peptide bond at the C-terminal Gly of ubiquitin. Involved in the processing of poly-ubiquitin precursors as well as that of ubiquitinated proteins.</text>
</comment>
<feature type="region of interest" description="Disordered" evidence="16">
    <location>
        <begin position="355"/>
        <end position="413"/>
    </location>
</feature>
<feature type="domain" description="USP" evidence="17">
    <location>
        <begin position="192"/>
        <end position="650"/>
    </location>
</feature>
<dbReference type="GO" id="GO:0016579">
    <property type="term" value="P:protein deubiquitination"/>
    <property type="evidence" value="ECO:0007669"/>
    <property type="project" value="InterPro"/>
</dbReference>
<dbReference type="InterPro" id="IPR038765">
    <property type="entry name" value="Papain-like_cys_pep_sf"/>
</dbReference>
<proteinExistence type="inferred from homology"/>
<dbReference type="OMA" id="NVSCNCI"/>
<evidence type="ECO:0000313" key="20">
    <source>
        <dbReference type="Proteomes" id="UP000054558"/>
    </source>
</evidence>
<dbReference type="GO" id="GO:0004843">
    <property type="term" value="F:cysteine-type deubiquitinase activity"/>
    <property type="evidence" value="ECO:0007669"/>
    <property type="project" value="UniProtKB-UniRule"/>
</dbReference>
<dbReference type="PROSITE" id="PS00972">
    <property type="entry name" value="USP_1"/>
    <property type="match status" value="1"/>
</dbReference>
<feature type="domain" description="UBP-type" evidence="18">
    <location>
        <begin position="19"/>
        <end position="139"/>
    </location>
</feature>
<evidence type="ECO:0000256" key="8">
    <source>
        <dbReference type="ARBA" id="ARBA00022807"/>
    </source>
</evidence>
<evidence type="ECO:0000313" key="19">
    <source>
        <dbReference type="EMBL" id="GAQ83057.1"/>
    </source>
</evidence>
<dbReference type="AlphaFoldDB" id="A0A1Y1I2S8"/>
<dbReference type="Proteomes" id="UP000054558">
    <property type="component" value="Unassembled WGS sequence"/>
</dbReference>
<evidence type="ECO:0000256" key="15">
    <source>
        <dbReference type="RuleBase" id="RU366025"/>
    </source>
</evidence>
<evidence type="ECO:0000256" key="13">
    <source>
        <dbReference type="ARBA" id="ARBA00038490"/>
    </source>
</evidence>
<dbReference type="Gene3D" id="3.90.70.10">
    <property type="entry name" value="Cysteine proteinases"/>
    <property type="match status" value="1"/>
</dbReference>
<evidence type="ECO:0000256" key="3">
    <source>
        <dbReference type="ARBA" id="ARBA00022670"/>
    </source>
</evidence>
<keyword evidence="8 15" id="KW-0788">Thiol protease</keyword>
<dbReference type="EMBL" id="DF237083">
    <property type="protein sequence ID" value="GAQ83057.1"/>
    <property type="molecule type" value="Genomic_DNA"/>
</dbReference>
<comment type="subcellular location">
    <subcellularLocation>
        <location evidence="2">Nucleus</location>
    </subcellularLocation>
</comment>
<dbReference type="InterPro" id="IPR013083">
    <property type="entry name" value="Znf_RING/FYVE/PHD"/>
</dbReference>
<dbReference type="PANTHER" id="PTHR21646:SF33">
    <property type="entry name" value="UBIQUITIN CARBOXYL-TERMINAL HYDROLASE 22"/>
    <property type="match status" value="1"/>
</dbReference>
<name>A0A1Y1I2S8_KLENI</name>
<dbReference type="InterPro" id="IPR028889">
    <property type="entry name" value="USP"/>
</dbReference>
<keyword evidence="12" id="KW-0539">Nucleus</keyword>
<keyword evidence="5 14" id="KW-0863">Zinc-finger</keyword>
<evidence type="ECO:0000256" key="16">
    <source>
        <dbReference type="SAM" id="MobiDB-lite"/>
    </source>
</evidence>
<evidence type="ECO:0000259" key="18">
    <source>
        <dbReference type="PROSITE" id="PS50271"/>
    </source>
</evidence>
<reference evidence="19 20" key="1">
    <citation type="journal article" date="2014" name="Nat. Commun.">
        <title>Klebsormidium flaccidum genome reveals primary factors for plant terrestrial adaptation.</title>
        <authorList>
            <person name="Hori K."/>
            <person name="Maruyama F."/>
            <person name="Fujisawa T."/>
            <person name="Togashi T."/>
            <person name="Yamamoto N."/>
            <person name="Seo M."/>
            <person name="Sato S."/>
            <person name="Yamada T."/>
            <person name="Mori H."/>
            <person name="Tajima N."/>
            <person name="Moriyama T."/>
            <person name="Ikeuchi M."/>
            <person name="Watanabe M."/>
            <person name="Wada H."/>
            <person name="Kobayashi K."/>
            <person name="Saito M."/>
            <person name="Masuda T."/>
            <person name="Sasaki-Sekimoto Y."/>
            <person name="Mashiguchi K."/>
            <person name="Awai K."/>
            <person name="Shimojima M."/>
            <person name="Masuda S."/>
            <person name="Iwai M."/>
            <person name="Nobusawa T."/>
            <person name="Narise T."/>
            <person name="Kondo S."/>
            <person name="Saito H."/>
            <person name="Sato R."/>
            <person name="Murakawa M."/>
            <person name="Ihara Y."/>
            <person name="Oshima-Yamada Y."/>
            <person name="Ohtaka K."/>
            <person name="Satoh M."/>
            <person name="Sonobe K."/>
            <person name="Ishii M."/>
            <person name="Ohtani R."/>
            <person name="Kanamori-Sato M."/>
            <person name="Honoki R."/>
            <person name="Miyazaki D."/>
            <person name="Mochizuki H."/>
            <person name="Umetsu J."/>
            <person name="Higashi K."/>
            <person name="Shibata D."/>
            <person name="Kamiya Y."/>
            <person name="Sato N."/>
            <person name="Nakamura Y."/>
            <person name="Tabata S."/>
            <person name="Ida S."/>
            <person name="Kurokawa K."/>
            <person name="Ohta H."/>
        </authorList>
    </citation>
    <scope>NUCLEOTIDE SEQUENCE [LARGE SCALE GENOMIC DNA]</scope>
    <source>
        <strain evidence="19 20">NIES-2285</strain>
    </source>
</reference>
<keyword evidence="11" id="KW-0804">Transcription</keyword>
<dbReference type="InterPro" id="IPR050185">
    <property type="entry name" value="Ub_carboxyl-term_hydrolase"/>
</dbReference>
<dbReference type="Pfam" id="PF00443">
    <property type="entry name" value="UCH"/>
    <property type="match status" value="1"/>
</dbReference>
<dbReference type="SUPFAM" id="SSF57850">
    <property type="entry name" value="RING/U-box"/>
    <property type="match status" value="1"/>
</dbReference>
<keyword evidence="9" id="KW-0862">Zinc</keyword>
<dbReference type="PANTHER" id="PTHR21646">
    <property type="entry name" value="UBIQUITIN CARBOXYL-TERMINAL HYDROLASE"/>
    <property type="match status" value="1"/>
</dbReference>
<evidence type="ECO:0000256" key="4">
    <source>
        <dbReference type="ARBA" id="ARBA00022723"/>
    </source>
</evidence>
<dbReference type="STRING" id="105231.A0A1Y1I2S8"/>
<evidence type="ECO:0000256" key="11">
    <source>
        <dbReference type="ARBA" id="ARBA00023163"/>
    </source>
</evidence>
<evidence type="ECO:0000256" key="12">
    <source>
        <dbReference type="ARBA" id="ARBA00023242"/>
    </source>
</evidence>
<keyword evidence="10" id="KW-0805">Transcription regulation</keyword>
<evidence type="ECO:0000256" key="9">
    <source>
        <dbReference type="ARBA" id="ARBA00022833"/>
    </source>
</evidence>
<dbReference type="PROSITE" id="PS50271">
    <property type="entry name" value="ZF_UBP"/>
    <property type="match status" value="1"/>
</dbReference>
<keyword evidence="7 15" id="KW-0378">Hydrolase</keyword>
<evidence type="ECO:0000256" key="5">
    <source>
        <dbReference type="ARBA" id="ARBA00022771"/>
    </source>
</evidence>
<keyword evidence="3 15" id="KW-0645">Protease</keyword>
<dbReference type="InterPro" id="IPR018200">
    <property type="entry name" value="USP_CS"/>
</dbReference>
<dbReference type="GO" id="GO:0008270">
    <property type="term" value="F:zinc ion binding"/>
    <property type="evidence" value="ECO:0007669"/>
    <property type="project" value="UniProtKB-KW"/>
</dbReference>
<dbReference type="GO" id="GO:0006508">
    <property type="term" value="P:proteolysis"/>
    <property type="evidence" value="ECO:0007669"/>
    <property type="project" value="UniProtKB-KW"/>
</dbReference>
<dbReference type="GO" id="GO:0005634">
    <property type="term" value="C:nucleus"/>
    <property type="evidence" value="ECO:0007669"/>
    <property type="project" value="UniProtKB-SubCell"/>
</dbReference>
<dbReference type="Pfam" id="PF02148">
    <property type="entry name" value="zf-UBP"/>
    <property type="match status" value="1"/>
</dbReference>
<dbReference type="InterPro" id="IPR001607">
    <property type="entry name" value="Znf_UBP"/>
</dbReference>
<dbReference type="SMART" id="SM00290">
    <property type="entry name" value="ZnF_UBP"/>
    <property type="match status" value="1"/>
</dbReference>
<accession>A0A1Y1I2S8</accession>
<dbReference type="Gene3D" id="3.30.40.10">
    <property type="entry name" value="Zinc/RING finger domain, C3HC4 (zinc finger)"/>
    <property type="match status" value="1"/>
</dbReference>
<keyword evidence="20" id="KW-1185">Reference proteome</keyword>
<dbReference type="EC" id="3.4.19.12" evidence="15"/>
<feature type="region of interest" description="Disordered" evidence="16">
    <location>
        <begin position="428"/>
        <end position="465"/>
    </location>
</feature>
<keyword evidence="6 15" id="KW-0833">Ubl conjugation pathway</keyword>
<keyword evidence="4" id="KW-0479">Metal-binding</keyword>
<comment type="similarity">
    <text evidence="13">Belongs to the peptidase C19 family. UBP8 subfamily.</text>
</comment>
<evidence type="ECO:0000256" key="2">
    <source>
        <dbReference type="ARBA" id="ARBA00004123"/>
    </source>
</evidence>
<dbReference type="SUPFAM" id="SSF54001">
    <property type="entry name" value="Cysteine proteinases"/>
    <property type="match status" value="1"/>
</dbReference>
<evidence type="ECO:0000259" key="17">
    <source>
        <dbReference type="PROSITE" id="PS50235"/>
    </source>
</evidence>
<evidence type="ECO:0000256" key="7">
    <source>
        <dbReference type="ARBA" id="ARBA00022801"/>
    </source>
</evidence>
<protein>
    <recommendedName>
        <fullName evidence="15">Ubiquitin carboxyl-terminal hydrolase</fullName>
        <ecNumber evidence="15">3.4.19.12</ecNumber>
    </recommendedName>
</protein>
<dbReference type="InterPro" id="IPR001394">
    <property type="entry name" value="Peptidase_C19_UCH"/>
</dbReference>
<evidence type="ECO:0000256" key="14">
    <source>
        <dbReference type="PROSITE-ProRule" id="PRU00502"/>
    </source>
</evidence>